<dbReference type="NCBIfam" id="TIGR02273">
    <property type="entry name" value="16S_RimM"/>
    <property type="match status" value="1"/>
</dbReference>
<dbReference type="InterPro" id="IPR011033">
    <property type="entry name" value="PRC_barrel-like_sf"/>
</dbReference>
<dbReference type="Pfam" id="PF01782">
    <property type="entry name" value="RimM"/>
    <property type="match status" value="1"/>
</dbReference>
<comment type="domain">
    <text evidence="5">The PRC barrel domain binds ribosomal protein uS19.</text>
</comment>
<dbReference type="InterPro" id="IPR056792">
    <property type="entry name" value="PRC_RimM"/>
</dbReference>
<dbReference type="Gene3D" id="2.40.30.60">
    <property type="entry name" value="RimM"/>
    <property type="match status" value="1"/>
</dbReference>
<evidence type="ECO:0000256" key="1">
    <source>
        <dbReference type="ARBA" id="ARBA00022490"/>
    </source>
</evidence>
<dbReference type="GO" id="GO:0005840">
    <property type="term" value="C:ribosome"/>
    <property type="evidence" value="ECO:0007669"/>
    <property type="project" value="InterPro"/>
</dbReference>
<dbReference type="Pfam" id="PF24986">
    <property type="entry name" value="PRC_RimM"/>
    <property type="match status" value="1"/>
</dbReference>
<dbReference type="EMBL" id="QNBD01000174">
    <property type="protein sequence ID" value="RKX69710.1"/>
    <property type="molecule type" value="Genomic_DNA"/>
</dbReference>
<protein>
    <recommendedName>
        <fullName evidence="5">Ribosome maturation factor RimM</fullName>
    </recommendedName>
</protein>
<keyword evidence="2 5" id="KW-0690">Ribosome biogenesis</keyword>
<proteinExistence type="inferred from homology"/>
<evidence type="ECO:0000256" key="2">
    <source>
        <dbReference type="ARBA" id="ARBA00022517"/>
    </source>
</evidence>
<evidence type="ECO:0000256" key="5">
    <source>
        <dbReference type="HAMAP-Rule" id="MF_00014"/>
    </source>
</evidence>
<dbReference type="InterPro" id="IPR009000">
    <property type="entry name" value="Transl_B-barrel_sf"/>
</dbReference>
<evidence type="ECO:0000313" key="8">
    <source>
        <dbReference type="EMBL" id="RKX69710.1"/>
    </source>
</evidence>
<reference evidence="8 9" key="1">
    <citation type="submission" date="2018-06" db="EMBL/GenBank/DDBJ databases">
        <title>Extensive metabolic versatility and redundancy in microbially diverse, dynamic hydrothermal sediments.</title>
        <authorList>
            <person name="Dombrowski N."/>
            <person name="Teske A."/>
            <person name="Baker B.J."/>
        </authorList>
    </citation>
    <scope>NUCLEOTIDE SEQUENCE [LARGE SCALE GENOMIC DNA]</scope>
    <source>
        <strain evidence="8">B10_G13</strain>
    </source>
</reference>
<dbReference type="InterPro" id="IPR002676">
    <property type="entry name" value="RimM_N"/>
</dbReference>
<dbReference type="GO" id="GO:0043022">
    <property type="term" value="F:ribosome binding"/>
    <property type="evidence" value="ECO:0007669"/>
    <property type="project" value="InterPro"/>
</dbReference>
<comment type="subcellular location">
    <subcellularLocation>
        <location evidence="5">Cytoplasm</location>
    </subcellularLocation>
</comment>
<dbReference type="AlphaFoldDB" id="A0A660SIB7"/>
<comment type="caution">
    <text evidence="8">The sequence shown here is derived from an EMBL/GenBank/DDBJ whole genome shotgun (WGS) entry which is preliminary data.</text>
</comment>
<evidence type="ECO:0000256" key="3">
    <source>
        <dbReference type="ARBA" id="ARBA00022552"/>
    </source>
</evidence>
<gene>
    <name evidence="5 8" type="primary">rimM</name>
    <name evidence="8" type="ORF">DRP43_04115</name>
</gene>
<sequence length="170" mass="19512">MREDINIGIIGKTHGIQGYFRVKSLSDFPERFIEMSKLRLKDKNEERIYDVEDVLIRNNQILIKVKGVDSREDAINLNGQSIVIDISERMKLKDDTYYINNLIGMHVYSKKGDTIGEVFNIINNGANDILVIKNGNNEILIPMINQFVKSINIKNREIIITPIEGLIDVH</sequence>
<comment type="function">
    <text evidence="5">An accessory protein needed during the final step in the assembly of 30S ribosomal subunit, possibly for assembly of the head region. Essential for efficient processing of 16S rRNA. May be needed both before and after RbfA during the maturation of 16S rRNA. It has affinity for free ribosomal 30S subunits but not for 70S ribosomes.</text>
</comment>
<dbReference type="SUPFAM" id="SSF50447">
    <property type="entry name" value="Translation proteins"/>
    <property type="match status" value="1"/>
</dbReference>
<keyword evidence="1 5" id="KW-0963">Cytoplasm</keyword>
<comment type="subunit">
    <text evidence="5">Binds ribosomal protein uS19.</text>
</comment>
<dbReference type="GO" id="GO:0006364">
    <property type="term" value="P:rRNA processing"/>
    <property type="evidence" value="ECO:0007669"/>
    <property type="project" value="UniProtKB-UniRule"/>
</dbReference>
<dbReference type="Gene3D" id="2.30.30.240">
    <property type="entry name" value="PRC-barrel domain"/>
    <property type="match status" value="1"/>
</dbReference>
<dbReference type="Proteomes" id="UP000271125">
    <property type="component" value="Unassembled WGS sequence"/>
</dbReference>
<evidence type="ECO:0000259" key="7">
    <source>
        <dbReference type="Pfam" id="PF24986"/>
    </source>
</evidence>
<dbReference type="GO" id="GO:0005737">
    <property type="term" value="C:cytoplasm"/>
    <property type="evidence" value="ECO:0007669"/>
    <property type="project" value="UniProtKB-SubCell"/>
</dbReference>
<evidence type="ECO:0000313" key="9">
    <source>
        <dbReference type="Proteomes" id="UP000271125"/>
    </source>
</evidence>
<evidence type="ECO:0000259" key="6">
    <source>
        <dbReference type="Pfam" id="PF01782"/>
    </source>
</evidence>
<dbReference type="GO" id="GO:0042274">
    <property type="term" value="P:ribosomal small subunit biogenesis"/>
    <property type="evidence" value="ECO:0007669"/>
    <property type="project" value="UniProtKB-UniRule"/>
</dbReference>
<dbReference type="PANTHER" id="PTHR33692">
    <property type="entry name" value="RIBOSOME MATURATION FACTOR RIMM"/>
    <property type="match status" value="1"/>
</dbReference>
<dbReference type="HAMAP" id="MF_00014">
    <property type="entry name" value="Ribosome_mat_RimM"/>
    <property type="match status" value="1"/>
</dbReference>
<dbReference type="InterPro" id="IPR036976">
    <property type="entry name" value="RimM_N_sf"/>
</dbReference>
<keyword evidence="3 5" id="KW-0698">rRNA processing</keyword>
<organism evidence="8 9">
    <name type="scientific">candidate division TA06 bacterium</name>
    <dbReference type="NCBI Taxonomy" id="2250710"/>
    <lineage>
        <taxon>Bacteria</taxon>
        <taxon>Bacteria division TA06</taxon>
    </lineage>
</organism>
<name>A0A660SIB7_UNCT6</name>
<feature type="domain" description="Ribosome maturation factor RimM PRC barrel" evidence="7">
    <location>
        <begin position="100"/>
        <end position="166"/>
    </location>
</feature>
<feature type="domain" description="RimM N-terminal" evidence="6">
    <location>
        <begin position="7"/>
        <end position="87"/>
    </location>
</feature>
<accession>A0A660SIB7</accession>
<evidence type="ECO:0000256" key="4">
    <source>
        <dbReference type="ARBA" id="ARBA00023186"/>
    </source>
</evidence>
<keyword evidence="4 5" id="KW-0143">Chaperone</keyword>
<dbReference type="SUPFAM" id="SSF50346">
    <property type="entry name" value="PRC-barrel domain"/>
    <property type="match status" value="1"/>
</dbReference>
<dbReference type="PANTHER" id="PTHR33692:SF1">
    <property type="entry name" value="RIBOSOME MATURATION FACTOR RIMM"/>
    <property type="match status" value="1"/>
</dbReference>
<comment type="similarity">
    <text evidence="5">Belongs to the RimM family.</text>
</comment>
<dbReference type="InterPro" id="IPR011961">
    <property type="entry name" value="RimM"/>
</dbReference>